<dbReference type="KEGG" id="syn:sll0446"/>
<evidence type="ECO:0000313" key="1">
    <source>
        <dbReference type="EMBL" id="BAA18800.1"/>
    </source>
</evidence>
<dbReference type="InParanoid" id="P74682"/>
<dbReference type="Gene3D" id="3.30.420.40">
    <property type="match status" value="1"/>
</dbReference>
<dbReference type="SUPFAM" id="SSF53067">
    <property type="entry name" value="Actin-like ATPase domain"/>
    <property type="match status" value="1"/>
</dbReference>
<dbReference type="InterPro" id="IPR043129">
    <property type="entry name" value="ATPase_NBD"/>
</dbReference>
<protein>
    <submittedName>
        <fullName evidence="1">Sll0446 protein</fullName>
    </submittedName>
</protein>
<dbReference type="PaxDb" id="1148-1653890"/>
<dbReference type="EnsemblBacteria" id="BAA18800">
    <property type="protein sequence ID" value="BAA18800"/>
    <property type="gene ID" value="BAA18800"/>
</dbReference>
<reference evidence="1 2" key="1">
    <citation type="journal article" date="1995" name="DNA Res.">
        <title>Sequence analysis of the genome of the unicellular cyanobacterium Synechocystis sp. strain PCC6803. I. Sequence features in the 1 Mb region from map positions 64% to 92% of the genome.</title>
        <authorList>
            <person name="Kaneko T."/>
            <person name="Tanaka A."/>
            <person name="Sato S."/>
            <person name="Kotani H."/>
            <person name="Sazuka T."/>
            <person name="Miyajima N."/>
            <person name="Sugiura M."/>
            <person name="Tabata S."/>
        </authorList>
    </citation>
    <scope>NUCLEOTIDE SEQUENCE [LARGE SCALE GENOMIC DNA]</scope>
    <source>
        <strain evidence="2">ATCC 27184 / PCC 6803 / Kazusa</strain>
    </source>
</reference>
<name>P74682_SYNY3</name>
<dbReference type="Proteomes" id="UP000001425">
    <property type="component" value="Chromosome"/>
</dbReference>
<dbReference type="IntAct" id="P74682">
    <property type="interactions" value="7"/>
</dbReference>
<organism evidence="1 2">
    <name type="scientific">Synechocystis sp. (strain ATCC 27184 / PCC 6803 / Kazusa)</name>
    <dbReference type="NCBI Taxonomy" id="1111708"/>
    <lineage>
        <taxon>Bacteria</taxon>
        <taxon>Bacillati</taxon>
        <taxon>Cyanobacteriota</taxon>
        <taxon>Cyanophyceae</taxon>
        <taxon>Synechococcales</taxon>
        <taxon>Merismopediaceae</taxon>
        <taxon>Synechocystis</taxon>
    </lineage>
</organism>
<dbReference type="EMBL" id="BA000022">
    <property type="protein sequence ID" value="BAA18800.1"/>
    <property type="molecule type" value="Genomic_DNA"/>
</dbReference>
<dbReference type="AlphaFoldDB" id="P74682"/>
<gene>
    <name evidence="1" type="ordered locus">sll0446</name>
</gene>
<accession>P74682</accession>
<dbReference type="PIR" id="S76888">
    <property type="entry name" value="S76888"/>
</dbReference>
<dbReference type="STRING" id="1148.gene:10500572"/>
<reference evidence="1 2" key="2">
    <citation type="journal article" date="1996" name="DNA Res.">
        <title>Sequence analysis of the genome of the unicellular cyanobacterium Synechocystis sp. strain PCC6803. II. Sequence determination of the entire genome and assignment of potential protein-coding regions.</title>
        <authorList>
            <person name="Kaneko T."/>
            <person name="Sato S."/>
            <person name="Kotani H."/>
            <person name="Tanaka A."/>
            <person name="Asamizu E."/>
            <person name="Nakamura Y."/>
            <person name="Miyajima N."/>
            <person name="Hirosawa M."/>
            <person name="Sugiura M."/>
            <person name="Sasamoto S."/>
            <person name="Kimura T."/>
            <person name="Hosouchi T."/>
            <person name="Matsuno A."/>
            <person name="Muraki A."/>
            <person name="Nakazaki N."/>
            <person name="Naruo K."/>
            <person name="Okumura S."/>
            <person name="Shimpo S."/>
            <person name="Takeuchi C."/>
            <person name="Wada T."/>
            <person name="Watanabe A."/>
            <person name="Yamada M."/>
            <person name="Yasuda M."/>
            <person name="Tabata S."/>
        </authorList>
    </citation>
    <scope>NUCLEOTIDE SEQUENCE [LARGE SCALE GENOMIC DNA]</scope>
    <source>
        <strain evidence="2">ATCC 27184 / PCC 6803 / Kazusa</strain>
    </source>
</reference>
<keyword evidence="2" id="KW-1185">Reference proteome</keyword>
<evidence type="ECO:0000313" key="2">
    <source>
        <dbReference type="Proteomes" id="UP000001425"/>
    </source>
</evidence>
<sequence length="1072" mass="120980">MTNQPLLPKTNQDFAGGAAPGEWIAEGVGLFNRLGNSLEFEAGAYREVNSIPSPWSRPLQLISAFRNRQYPSRDWLIEQYRGLLTALALAENLNLKITATQVRLKDYQDKEFARCLWKLRPNDKDNVLAMVPPDGPWAELYLFELDGVAIGMTSPATIVCPTGYFPEHLSRRIAWIKNGFFTNPIGNGLAPNQKEVLLPWLENLKGNLMRNPQNEDLAGRVSGMIDDYIQDLGVTTSNVFQPTTKNLPFGIPLAPPPLNALYPAEAVQNPSNVRVIASASRNPSKQLYILDPVQLPGLLGKQPQEINVIDASPLLNFDPNLHRRSDAIFATPADIFQDNLYFHKTKGLLPGTWLDQKLNLDNLTILLPFKPFLREYFSSEDLEKQVELAPVSTPEGPGVRISLTVQISGFERPVAYTMSQEYPLKAENEIKQDFPTLALWPNVPPSLWKEYFLLVETTEEYGELAFRVDQPTPNAQAENRRSGQESYQYWKCDAYPDVLLAIDKNAQPLGLIPLRIPKAQGGNATTWTVGLDFGTSFTNVYVRKGSSGTPERLQLQTNLLKITHSLEDIQTVIYREFFIPDLLLPEGNNPPMLAMLTTRGWQEIDGDIPELVVDGRIYFPRLDKYELNKEFIKTNIKWEKVQHQRPFLSQLARMIAAQAAWQEVREVKWSISYPSAFSTMDLNRYQITWKRVLDQLNLVSGQNHIVDDRGLRTESVAFAQFFADILKKNLINTTCIDIGGGTSDISIWQDNNLIHQVSVPFAGRNIFHRILESNLNFTDEIFGLPPEAARNVAKVLSGNNFDSALDTYMRSNAERILSEGYAINCDKRRNREFRTLISFAVGGLFHYVGLIQRILHVQNKHFTDGIATTFLFGGNGSRFLHWLTPTGEFSESSEVNILFQGLLTKASGLSYNPEVSTLSEYPKEEVCGGLVVPEDGEKLQGIATNQKTYPFLGESCTINGKDYGSEDLLQTDDEWEEINQFEIASFSQLENYIKNFNQTVKELGINEVDILRNFDGSGLYQLSNDDQVILKSRIKKACLRKHGPVSEFEAEPTFLIVLKCFIDLIADKWSKS</sequence>
<proteinExistence type="predicted"/>
<dbReference type="eggNOG" id="COG0849">
    <property type="taxonomic scope" value="Bacteria"/>
</dbReference>